<dbReference type="SUPFAM" id="SSF55729">
    <property type="entry name" value="Acyl-CoA N-acyltransferases (Nat)"/>
    <property type="match status" value="1"/>
</dbReference>
<organism evidence="3 4">
    <name type="scientific">Streptomyces sparsogenes DSM 40356</name>
    <dbReference type="NCBI Taxonomy" id="1331668"/>
    <lineage>
        <taxon>Bacteria</taxon>
        <taxon>Bacillati</taxon>
        <taxon>Actinomycetota</taxon>
        <taxon>Actinomycetes</taxon>
        <taxon>Kitasatosporales</taxon>
        <taxon>Streptomycetaceae</taxon>
        <taxon>Streptomyces</taxon>
    </lineage>
</organism>
<evidence type="ECO:0000313" key="4">
    <source>
        <dbReference type="Proteomes" id="UP000186168"/>
    </source>
</evidence>
<dbReference type="InterPro" id="IPR000182">
    <property type="entry name" value="GNAT_dom"/>
</dbReference>
<accession>A0A1R1SC53</accession>
<dbReference type="RefSeq" id="WP_065967344.1">
    <property type="nucleotide sequence ID" value="NZ_ASQP01000384.1"/>
</dbReference>
<dbReference type="CDD" id="cd04301">
    <property type="entry name" value="NAT_SF"/>
    <property type="match status" value="1"/>
</dbReference>
<dbReference type="InterPro" id="IPR045057">
    <property type="entry name" value="Gcn5-rel_NAT"/>
</dbReference>
<dbReference type="PROSITE" id="PS51186">
    <property type="entry name" value="GNAT"/>
    <property type="match status" value="1"/>
</dbReference>
<sequence>MEPRVTDNPEQSRFEIFDGESGELAGFAEYERSNGQVAFTHTEIDPRFEGRGLGGRLVRGALDSAREAHLEVLPFCSFVRSWIGKHPEYIALVPEDRRPRFQL</sequence>
<feature type="domain" description="N-acetyltransferase" evidence="1">
    <location>
        <begin position="1"/>
        <end position="99"/>
    </location>
</feature>
<dbReference type="PROSITE" id="PS51729">
    <property type="entry name" value="GNAT_YJDJ"/>
    <property type="match status" value="1"/>
</dbReference>
<proteinExistence type="predicted"/>
<evidence type="ECO:0000259" key="2">
    <source>
        <dbReference type="PROSITE" id="PS51729"/>
    </source>
</evidence>
<name>A0A1R1SC53_9ACTN</name>
<dbReference type="GO" id="GO:0016747">
    <property type="term" value="F:acyltransferase activity, transferring groups other than amino-acyl groups"/>
    <property type="evidence" value="ECO:0007669"/>
    <property type="project" value="InterPro"/>
</dbReference>
<evidence type="ECO:0000313" key="3">
    <source>
        <dbReference type="EMBL" id="OMI35914.1"/>
    </source>
</evidence>
<evidence type="ECO:0000259" key="1">
    <source>
        <dbReference type="PROSITE" id="PS51186"/>
    </source>
</evidence>
<gene>
    <name evidence="3" type="ORF">SPAR_28701</name>
</gene>
<dbReference type="InterPro" id="IPR016181">
    <property type="entry name" value="Acyl_CoA_acyltransferase"/>
</dbReference>
<comment type="caution">
    <text evidence="3">The sequence shown here is derived from an EMBL/GenBank/DDBJ whole genome shotgun (WGS) entry which is preliminary data.</text>
</comment>
<dbReference type="GeneID" id="96747400"/>
<reference evidence="3 4" key="1">
    <citation type="submission" date="2013-05" db="EMBL/GenBank/DDBJ databases">
        <title>Genome sequence of Streptomyces sparsogenes DSM 40356.</title>
        <authorList>
            <person name="Coyne S."/>
            <person name="Seebeck F.P."/>
        </authorList>
    </citation>
    <scope>NUCLEOTIDE SEQUENCE [LARGE SCALE GENOMIC DNA]</scope>
    <source>
        <strain evidence="3 4">DSM 40356</strain>
    </source>
</reference>
<protein>
    <submittedName>
        <fullName evidence="3">Uncharacterized protein</fullName>
    </submittedName>
</protein>
<dbReference type="Pfam" id="PF14542">
    <property type="entry name" value="Acetyltransf_CG"/>
    <property type="match status" value="1"/>
</dbReference>
<dbReference type="AlphaFoldDB" id="A0A1R1SC53"/>
<dbReference type="EMBL" id="ASQP01000384">
    <property type="protein sequence ID" value="OMI35914.1"/>
    <property type="molecule type" value="Genomic_DNA"/>
</dbReference>
<dbReference type="PANTHER" id="PTHR31435:SF10">
    <property type="entry name" value="BSR4717 PROTEIN"/>
    <property type="match status" value="1"/>
</dbReference>
<dbReference type="Gene3D" id="3.40.630.30">
    <property type="match status" value="1"/>
</dbReference>
<dbReference type="PANTHER" id="PTHR31435">
    <property type="entry name" value="PROTEIN NATD1"/>
    <property type="match status" value="1"/>
</dbReference>
<dbReference type="STRING" id="67365.GCA_001704635_02756"/>
<dbReference type="Proteomes" id="UP000186168">
    <property type="component" value="Unassembled WGS sequence"/>
</dbReference>
<dbReference type="InterPro" id="IPR031165">
    <property type="entry name" value="GNAT_YJDJ"/>
</dbReference>
<keyword evidence="4" id="KW-1185">Reference proteome</keyword>
<feature type="domain" description="N-acetyltransferase" evidence="2">
    <location>
        <begin position="6"/>
        <end position="94"/>
    </location>
</feature>